<dbReference type="PANTHER" id="PTHR46364">
    <property type="entry name" value="OS08G0421900 PROTEIN"/>
    <property type="match status" value="1"/>
</dbReference>
<evidence type="ECO:0000313" key="5">
    <source>
        <dbReference type="Proteomes" id="UP000007174"/>
    </source>
</evidence>
<proteinExistence type="predicted"/>
<dbReference type="InterPro" id="IPR001025">
    <property type="entry name" value="BAH_dom"/>
</dbReference>
<dbReference type="Proteomes" id="UP000007174">
    <property type="component" value="Unassembled WGS sequence"/>
</dbReference>
<accession>H1VYN9</accession>
<reference evidence="3" key="1">
    <citation type="submission" date="2011-12" db="EMBL/GenBank/DDBJ databases">
        <title>The genome sequence of Colletotrichum higginsianum IMI 34906.</title>
        <authorList>
            <person name="Ma L.-J."/>
            <person name="O'Connell R."/>
            <person name="van Themaat E.V.L."/>
            <person name="Stueber K."/>
            <person name="Young S.K."/>
            <person name="Zeng Q."/>
            <person name="Gargeya S."/>
            <person name="Fitzgerald M."/>
            <person name="Haas B."/>
            <person name="Abouelleil A."/>
            <person name="Alvarado L."/>
            <person name="Arachchi H.M."/>
            <person name="Berlin A."/>
            <person name="Chapman S.B."/>
            <person name="Gearin G."/>
            <person name="Goldberg J."/>
            <person name="Griggs A."/>
            <person name="Gujja S."/>
            <person name="Hansen M."/>
            <person name="Heiman D."/>
            <person name="Howarth C."/>
            <person name="Larimer J."/>
            <person name="Lui A."/>
            <person name="MacDonald P.J.P."/>
            <person name="McCowen C."/>
            <person name="Montmayeur A."/>
            <person name="Murphy C."/>
            <person name="Neiman D."/>
            <person name="Pearson M."/>
            <person name="Priest M."/>
            <person name="Roberts A."/>
            <person name="Saif S."/>
            <person name="Shea T."/>
            <person name="Sisk P."/>
            <person name="Stolte C."/>
            <person name="Sykes S."/>
            <person name="Wortman J."/>
            <person name="Nusbaum C."/>
            <person name="Birren B."/>
        </authorList>
    </citation>
    <scope>NUCLEOTIDE SEQUENCE</scope>
    <source>
        <strain evidence="3">IMI 349063</strain>
    </source>
</reference>
<dbReference type="GeneID" id="28873525"/>
<dbReference type="KEGG" id="chig:CH63R_14444"/>
<dbReference type="InterPro" id="IPR043151">
    <property type="entry name" value="BAH_sf"/>
</dbReference>
<dbReference type="eggNOG" id="ENOG502S1KY">
    <property type="taxonomic scope" value="Eukaryota"/>
</dbReference>
<dbReference type="Gene3D" id="2.30.30.490">
    <property type="match status" value="1"/>
</dbReference>
<reference evidence="4" key="3">
    <citation type="submission" date="2016-02" db="EMBL/GenBank/DDBJ databases">
        <title>Resequencing and annotation of the Colletotrichum higginsianum genome.</title>
        <authorList>
            <person name="O'Connell R."/>
            <person name="Zambounis A."/>
            <person name="Thon M."/>
            <person name="Dallery J.-F."/>
        </authorList>
    </citation>
    <scope>NUCLEOTIDE SEQUENCE [LARGE SCALE GENOMIC DNA]</scope>
    <source>
        <strain evidence="4">IMI 349063</strain>
    </source>
</reference>
<gene>
    <name evidence="3" type="ORF">CH063_03579</name>
    <name evidence="4" type="ORF">CH63R_14444</name>
</gene>
<evidence type="ECO:0000259" key="2">
    <source>
        <dbReference type="PROSITE" id="PS51038"/>
    </source>
</evidence>
<dbReference type="OrthoDB" id="10259622at2759"/>
<dbReference type="AlphaFoldDB" id="H1VYN9"/>
<dbReference type="HOGENOM" id="CLU_028410_0_0_1"/>
<name>H1VYN9_COLHI</name>
<protein>
    <submittedName>
        <fullName evidence="4">Ebs-bah-phd domain-containing protein</fullName>
    </submittedName>
</protein>
<dbReference type="EMBL" id="CACQ02007667">
    <property type="protein sequence ID" value="CCF45351.1"/>
    <property type="molecule type" value="Genomic_DNA"/>
</dbReference>
<feature type="domain" description="BAH" evidence="2">
    <location>
        <begin position="122"/>
        <end position="245"/>
    </location>
</feature>
<dbReference type="Proteomes" id="UP000092177">
    <property type="component" value="Chromosome 11"/>
</dbReference>
<evidence type="ECO:0000313" key="6">
    <source>
        <dbReference type="Proteomes" id="UP000092177"/>
    </source>
</evidence>
<evidence type="ECO:0000313" key="4">
    <source>
        <dbReference type="EMBL" id="OBR02143.1"/>
    </source>
</evidence>
<organism evidence="3 5">
    <name type="scientific">Colletotrichum higginsianum (strain IMI 349063)</name>
    <name type="common">Crucifer anthracnose fungus</name>
    <dbReference type="NCBI Taxonomy" id="759273"/>
    <lineage>
        <taxon>Eukaryota</taxon>
        <taxon>Fungi</taxon>
        <taxon>Dikarya</taxon>
        <taxon>Ascomycota</taxon>
        <taxon>Pezizomycotina</taxon>
        <taxon>Sordariomycetes</taxon>
        <taxon>Hypocreomycetidae</taxon>
        <taxon>Glomerellales</taxon>
        <taxon>Glomerellaceae</taxon>
        <taxon>Colletotrichum</taxon>
        <taxon>Colletotrichum destructivum species complex</taxon>
    </lineage>
</organism>
<dbReference type="PROSITE" id="PS51038">
    <property type="entry name" value="BAH"/>
    <property type="match status" value="1"/>
</dbReference>
<feature type="region of interest" description="Disordered" evidence="1">
    <location>
        <begin position="21"/>
        <end position="40"/>
    </location>
</feature>
<dbReference type="GO" id="GO:0003682">
    <property type="term" value="F:chromatin binding"/>
    <property type="evidence" value="ECO:0007669"/>
    <property type="project" value="InterPro"/>
</dbReference>
<reference evidence="5" key="2">
    <citation type="journal article" date="2012" name="Nat. Genet.">
        <title>Lifestyle transitions in plant pathogenic Colletotrichum fungi deciphered by genome and transcriptome analyses.</title>
        <authorList>
            <person name="O'Connell R.J."/>
            <person name="Thon M.R."/>
            <person name="Hacquard S."/>
            <person name="Amyotte S.G."/>
            <person name="Kleemann J."/>
            <person name="Torres M.F."/>
            <person name="Damm U."/>
            <person name="Buiate E.A."/>
            <person name="Epstein L."/>
            <person name="Alkan N."/>
            <person name="Altmueller J."/>
            <person name="Alvarado-Balderrama L."/>
            <person name="Bauser C.A."/>
            <person name="Becker C."/>
            <person name="Birren B.W."/>
            <person name="Chen Z."/>
            <person name="Choi J."/>
            <person name="Crouch J.A."/>
            <person name="Duvick J.P."/>
            <person name="Farman M.A."/>
            <person name="Gan P."/>
            <person name="Heiman D."/>
            <person name="Henrissat B."/>
            <person name="Howard R.J."/>
            <person name="Kabbage M."/>
            <person name="Koch C."/>
            <person name="Kracher B."/>
            <person name="Kubo Y."/>
            <person name="Law A.D."/>
            <person name="Lebrun M.-H."/>
            <person name="Lee Y.-H."/>
            <person name="Miyara I."/>
            <person name="Moore N."/>
            <person name="Neumann U."/>
            <person name="Nordstroem K."/>
            <person name="Panaccione D.G."/>
            <person name="Panstruga R."/>
            <person name="Place M."/>
            <person name="Proctor R.H."/>
            <person name="Prusky D."/>
            <person name="Rech G."/>
            <person name="Reinhardt R."/>
            <person name="Rollins J.A."/>
            <person name="Rounsley S."/>
            <person name="Schardl C.L."/>
            <person name="Schwartz D.C."/>
            <person name="Shenoy N."/>
            <person name="Shirasu K."/>
            <person name="Sikhakolli U.R."/>
            <person name="Stueber K."/>
            <person name="Sukno S.A."/>
            <person name="Sweigard J.A."/>
            <person name="Takano Y."/>
            <person name="Takahara H."/>
            <person name="Trail F."/>
            <person name="van der Does H.C."/>
            <person name="Voll L.M."/>
            <person name="Will I."/>
            <person name="Young S."/>
            <person name="Zeng Q."/>
            <person name="Zhang J."/>
            <person name="Zhou S."/>
            <person name="Dickman M.B."/>
            <person name="Schulze-Lefert P."/>
            <person name="Ver Loren van Themaat E."/>
            <person name="Ma L.-J."/>
            <person name="Vaillancourt L.J."/>
        </authorList>
    </citation>
    <scope>NUCLEOTIDE SEQUENCE [LARGE SCALE GENOMIC DNA]</scope>
    <source>
        <strain evidence="5">IMI 349063</strain>
    </source>
</reference>
<dbReference type="RefSeq" id="XP_018150661.1">
    <property type="nucleotide sequence ID" value="XM_018309418.1"/>
</dbReference>
<evidence type="ECO:0000313" key="3">
    <source>
        <dbReference type="EMBL" id="CCF45351.1"/>
    </source>
</evidence>
<keyword evidence="6" id="KW-1185">Reference proteome</keyword>
<dbReference type="EMBL" id="LTAN01000011">
    <property type="protein sequence ID" value="OBR02143.1"/>
    <property type="molecule type" value="Genomic_DNA"/>
</dbReference>
<dbReference type="SUPFAM" id="SSF57903">
    <property type="entry name" value="FYVE/PHD zinc finger"/>
    <property type="match status" value="1"/>
</dbReference>
<dbReference type="CDD" id="cd04370">
    <property type="entry name" value="BAH"/>
    <property type="match status" value="1"/>
</dbReference>
<sequence length="421" mass="47603">MSSITRKRHLKRTDEAGPPFLITYYTKPNSRPQKKRPKYERMTDTQNGFKQTCPFVPTGWFNRKSAHECLDLQYNVLPEKTWLGMTRYNSFVLNGSKFFRESFVYVANDQSLESQKIGPETTAAFHNDSLRGLRKSRSGEDWVAFILDIRASDEQHVFARIYWMYWPEELPEGSMDRDTYPGGRQSYHGRNELIASNHMDIINVTSVTSSANVQQWHEDNDERIQEALYWRQALDCRTKQLSSVVRRCTCGQPANPDMILIGCSSEKCAAWLHEHCLQADAVQRACKRLAGDHSNLGEEAPAGDDRPSDAKAYNISGAPEEVLAPITPLAIPKNISFRHPDQSTVTASKTLLPAFGKAMFDELKMVEATKAPDEQLFEAKVSMETDPPRIEIKVLGKDVVVGGNKGWSEPLYCLSCGSKIV</sequence>
<reference evidence="6" key="4">
    <citation type="journal article" date="2017" name="BMC Genomics">
        <title>Gapless genome assembly of Colletotrichum higginsianum reveals chromosome structure and association of transposable elements with secondary metabolite gene clusters.</title>
        <authorList>
            <person name="Dallery J.-F."/>
            <person name="Lapalu N."/>
            <person name="Zampounis A."/>
            <person name="Pigne S."/>
            <person name="Luyten I."/>
            <person name="Amselem J."/>
            <person name="Wittenberg A.H.J."/>
            <person name="Zhou S."/>
            <person name="de Queiroz M.V."/>
            <person name="Robin G.P."/>
            <person name="Auger A."/>
            <person name="Hainaut M."/>
            <person name="Henrissat B."/>
            <person name="Kim K.-T."/>
            <person name="Lee Y.-H."/>
            <person name="Lespinet O."/>
            <person name="Schwartz D.C."/>
            <person name="Thon M.R."/>
            <person name="O'Connell R.J."/>
        </authorList>
    </citation>
    <scope>NUCLEOTIDE SEQUENCE [LARGE SCALE GENOMIC DNA]</scope>
    <source>
        <strain evidence="6">IMI 349063</strain>
    </source>
</reference>
<dbReference type="STRING" id="759273.H1VYN9"/>
<dbReference type="InterPro" id="IPR011011">
    <property type="entry name" value="Znf_FYVE_PHD"/>
</dbReference>
<dbReference type="VEuPathDB" id="FungiDB:CH63R_14444"/>
<evidence type="ECO:0000256" key="1">
    <source>
        <dbReference type="SAM" id="MobiDB-lite"/>
    </source>
</evidence>